<organism evidence="2 3">
    <name type="scientific">Podospora bellae-mahoneyi</name>
    <dbReference type="NCBI Taxonomy" id="2093777"/>
    <lineage>
        <taxon>Eukaryota</taxon>
        <taxon>Fungi</taxon>
        <taxon>Dikarya</taxon>
        <taxon>Ascomycota</taxon>
        <taxon>Pezizomycotina</taxon>
        <taxon>Sordariomycetes</taxon>
        <taxon>Sordariomycetidae</taxon>
        <taxon>Sordariales</taxon>
        <taxon>Podosporaceae</taxon>
        <taxon>Podospora</taxon>
    </lineage>
</organism>
<gene>
    <name evidence="2" type="ORF">QC761_0028690</name>
</gene>
<dbReference type="GeneID" id="87891332"/>
<dbReference type="Proteomes" id="UP001322138">
    <property type="component" value="Unassembled WGS sequence"/>
</dbReference>
<sequence length="95" mass="10783">MDMLFHDEGEPVRQPIPAFYFAISLIFTWVFPRVTQNRRWQKCGAVTGHGSTLAKNNTEGSSFNYTRWSKSIEKSSSAITASLDDRDIDSIHTDV</sequence>
<keyword evidence="1" id="KW-0812">Transmembrane</keyword>
<dbReference type="EMBL" id="JAFFGZ010000003">
    <property type="protein sequence ID" value="KAK4646875.1"/>
    <property type="molecule type" value="Genomic_DNA"/>
</dbReference>
<feature type="transmembrane region" description="Helical" evidence="1">
    <location>
        <begin position="12"/>
        <end position="32"/>
    </location>
</feature>
<keyword evidence="3" id="KW-1185">Reference proteome</keyword>
<reference evidence="2 3" key="1">
    <citation type="journal article" date="2023" name="bioRxiv">
        <title>High-quality genome assemblies of four members of thePodospora anserinaspecies complex.</title>
        <authorList>
            <person name="Ament-Velasquez S.L."/>
            <person name="Vogan A.A."/>
            <person name="Wallerman O."/>
            <person name="Hartmann F."/>
            <person name="Gautier V."/>
            <person name="Silar P."/>
            <person name="Giraud T."/>
            <person name="Johannesson H."/>
        </authorList>
    </citation>
    <scope>NUCLEOTIDE SEQUENCE [LARGE SCALE GENOMIC DNA]</scope>
    <source>
        <strain evidence="2 3">CBS 112042</strain>
    </source>
</reference>
<keyword evidence="1" id="KW-1133">Transmembrane helix</keyword>
<comment type="caution">
    <text evidence="2">The sequence shown here is derived from an EMBL/GenBank/DDBJ whole genome shotgun (WGS) entry which is preliminary data.</text>
</comment>
<accession>A0ABR0FSD9</accession>
<dbReference type="RefSeq" id="XP_062735851.1">
    <property type="nucleotide sequence ID" value="XM_062872214.1"/>
</dbReference>
<evidence type="ECO:0000313" key="3">
    <source>
        <dbReference type="Proteomes" id="UP001322138"/>
    </source>
</evidence>
<name>A0ABR0FSD9_9PEZI</name>
<keyword evidence="1" id="KW-0472">Membrane</keyword>
<proteinExistence type="predicted"/>
<evidence type="ECO:0000313" key="2">
    <source>
        <dbReference type="EMBL" id="KAK4646875.1"/>
    </source>
</evidence>
<protein>
    <submittedName>
        <fullName evidence="2">Uncharacterized protein</fullName>
    </submittedName>
</protein>
<evidence type="ECO:0000256" key="1">
    <source>
        <dbReference type="SAM" id="Phobius"/>
    </source>
</evidence>